<evidence type="ECO:0000313" key="2">
    <source>
        <dbReference type="Proteomes" id="UP000471147"/>
    </source>
</evidence>
<name>A0A6I4M2F2_9SPHN</name>
<dbReference type="OrthoDB" id="7564361at2"/>
<evidence type="ECO:0000313" key="1">
    <source>
        <dbReference type="EMBL" id="MVZ96668.1"/>
    </source>
</evidence>
<organism evidence="1 2">
    <name type="scientific">Sphingorhabdus profundilacus</name>
    <dbReference type="NCBI Taxonomy" id="2509718"/>
    <lineage>
        <taxon>Bacteria</taxon>
        <taxon>Pseudomonadati</taxon>
        <taxon>Pseudomonadota</taxon>
        <taxon>Alphaproteobacteria</taxon>
        <taxon>Sphingomonadales</taxon>
        <taxon>Sphingomonadaceae</taxon>
        <taxon>Sphingorhabdus</taxon>
    </lineage>
</organism>
<dbReference type="RefSeq" id="WP_160352628.1">
    <property type="nucleotide sequence ID" value="NZ_SDWJ01000001.1"/>
</dbReference>
<dbReference type="EMBL" id="SDWJ01000001">
    <property type="protein sequence ID" value="MVZ96668.1"/>
    <property type="molecule type" value="Genomic_DNA"/>
</dbReference>
<proteinExistence type="predicted"/>
<comment type="caution">
    <text evidence="1">The sequence shown here is derived from an EMBL/GenBank/DDBJ whole genome shotgun (WGS) entry which is preliminary data.</text>
</comment>
<accession>A0A6I4M2F2</accession>
<dbReference type="Proteomes" id="UP000471147">
    <property type="component" value="Unassembled WGS sequence"/>
</dbReference>
<gene>
    <name evidence="1" type="ORF">EUU23_02975</name>
</gene>
<dbReference type="AlphaFoldDB" id="A0A6I4M2F2"/>
<protein>
    <submittedName>
        <fullName evidence="1">Uncharacterized protein</fullName>
    </submittedName>
</protein>
<keyword evidence="2" id="KW-1185">Reference proteome</keyword>
<reference evidence="1 2" key="1">
    <citation type="submission" date="2019-01" db="EMBL/GenBank/DDBJ databases">
        <title>Sphingorhabdus lacus sp.nov., isolated from an oligotrophic freshwater lake.</title>
        <authorList>
            <person name="Park M."/>
        </authorList>
    </citation>
    <scope>NUCLEOTIDE SEQUENCE [LARGE SCALE GENOMIC DNA]</scope>
    <source>
        <strain evidence="1 2">IMCC26285</strain>
    </source>
</reference>
<sequence length="146" mass="16374">MSTSLTFGYRFSDDPNDDFGWLKVDVLGDHFSGQGGFWVQWQDVKEFGEALSMYPILPETPIKAAWGYEPWEGDSLVVSIEVAPADKRGNLSVQVWLRDYIEMGDGAPSNCVRTTFKTNYPELENFRNAIAQLMDGKAKEAVLVGQ</sequence>